<dbReference type="Proteomes" id="UP000008143">
    <property type="component" value="Chromosome 8"/>
</dbReference>
<sequence>MTDMNFISNFDKILIELVFQLEQESQDKDIFKEQIQTIAFKVLDEKQRIHEIQKDIDNSQKSILNLQNCSQTNKENCLAWKPTYLILNKQEYFLQNQLHITIKGFENDKNIYQKSLHQYKETLRQHQEQYMESNLVKDYCVKKQELDDIQNRVLKYIEQLKREEENILYILEPADFLSYIQWTLRLVLLRKNTNENLTNITLLSSKISDMTAKTKDLELKLKHISQRAENFTEDIKDARSIQHIEERILEEKDLDRSKGKTFSQLFHIPCIPQKLHLKLNKTDREENPSETNQRTSASILSCQYLSKEMKGNQFCSNENCLNSPPTPNLHSQIQLRLVLSQKKRSSKLKSTEIEHTEVGTKEITNIPEDSGHVSEDNYINESYEAMEDYTDEQEASSEANFAVPLIPPSFSLSEIPSTAASTFSRKTEPVNKTIFHDSKTSTTKLCQDTEKHPSFDLFMTSTPKAAQLTIFDSSPFGLETVSDQDESFSLVNTNTASPLKSIGSIFGRMEGDDMFTFPFSSKHSQSPEEEREEFGFTFPFGQDQRSSQDNKEFEPPPSTMKFTFF</sequence>
<dbReference type="Xenbase" id="XB-GENE-1000744">
    <property type="gene designation" value="six6os1"/>
</dbReference>
<dbReference type="RefSeq" id="XP_031748214.1">
    <property type="nucleotide sequence ID" value="XM_031892354.1"/>
</dbReference>
<evidence type="ECO:0000313" key="3">
    <source>
        <dbReference type="Ensembl" id="ENSXETP00000110831"/>
    </source>
</evidence>
<reference evidence="3" key="1">
    <citation type="journal article" date="2010" name="Science">
        <title>The genome of the Western clawed frog Xenopus tropicalis.</title>
        <authorList>
            <person name="Hellsten U."/>
            <person name="Harland R.M."/>
            <person name="Gilchrist M.J."/>
            <person name="Hendrix D."/>
            <person name="Jurka J."/>
            <person name="Kapitonov V."/>
            <person name="Ovcharenko I."/>
            <person name="Putnam N.H."/>
            <person name="Shu S."/>
            <person name="Taher L."/>
            <person name="Blitz I.L."/>
            <person name="Blumberg B."/>
            <person name="Dichmann D.S."/>
            <person name="Dubchak I."/>
            <person name="Amaya E."/>
            <person name="Detter J.C."/>
            <person name="Fletcher R."/>
            <person name="Gerhard D.S."/>
            <person name="Goodstein D."/>
            <person name="Graves T."/>
            <person name="Grigoriev I.V."/>
            <person name="Grimwood J."/>
            <person name="Kawashima T."/>
            <person name="Lindquist E."/>
            <person name="Lucas S.M."/>
            <person name="Mead P.E."/>
            <person name="Mitros T."/>
            <person name="Ogino H."/>
            <person name="Ohta Y."/>
            <person name="Poliakov A.V."/>
            <person name="Pollet N."/>
            <person name="Robert J."/>
            <person name="Salamov A."/>
            <person name="Sater A.K."/>
            <person name="Schmutz J."/>
            <person name="Terry A."/>
            <person name="Vize P.D."/>
            <person name="Warren W.C."/>
            <person name="Wells D."/>
            <person name="Wills A."/>
            <person name="Wilson R.K."/>
            <person name="Zimmerman L.B."/>
            <person name="Zorn A.M."/>
            <person name="Grainger R."/>
            <person name="Grammer T."/>
            <person name="Khokha M.K."/>
            <person name="Richardson P.M."/>
            <person name="Rokhsar D.S."/>
        </authorList>
    </citation>
    <scope>NUCLEOTIDE SEQUENCE [LARGE SCALE GENOMIC DNA]</scope>
    <source>
        <strain evidence="3">Nigerian</strain>
    </source>
</reference>
<evidence type="ECO:0000313" key="5">
    <source>
        <dbReference type="RefSeq" id="XP_031748214.1"/>
    </source>
</evidence>
<dbReference type="PANTHER" id="PTHR35449">
    <property type="entry name" value="PROTEIN SIX6OS1"/>
    <property type="match status" value="1"/>
</dbReference>
<dbReference type="Ensembl" id="ENSXETT00000111095">
    <property type="protein sequence ID" value="ENSXETP00000110831"/>
    <property type="gene ID" value="ENSXETG00000048810"/>
</dbReference>
<dbReference type="GO" id="GO:0007283">
    <property type="term" value="P:spermatogenesis"/>
    <property type="evidence" value="ECO:0000318"/>
    <property type="project" value="GO_Central"/>
</dbReference>
<dbReference type="GO" id="GO:0007129">
    <property type="term" value="P:homologous chromosome pairing at meiosis"/>
    <property type="evidence" value="ECO:0000318"/>
    <property type="project" value="GO_Central"/>
</dbReference>
<proteinExistence type="predicted"/>
<dbReference type="KEGG" id="xtr:100486324"/>
<reference evidence="3" key="2">
    <citation type="submission" date="2021-03" db="UniProtKB">
        <authorList>
            <consortium name="Ensembl"/>
        </authorList>
    </citation>
    <scope>IDENTIFICATION</scope>
</reference>
<dbReference type="PANTHER" id="PTHR35449:SF1">
    <property type="entry name" value="PROTEIN SIX6OS1"/>
    <property type="match status" value="1"/>
</dbReference>
<keyword evidence="4" id="KW-1185">Reference proteome</keyword>
<dbReference type="OMA" id="NDEVWIN"/>
<dbReference type="Pfam" id="PF15676">
    <property type="entry name" value="S6OS1"/>
    <property type="match status" value="1"/>
</dbReference>
<dbReference type="OrthoDB" id="8961345at2759"/>
<dbReference type="GeneTree" id="ENSGT00390000010439"/>
<name>A0A803JS82_XENTR</name>
<evidence type="ECO:0000256" key="1">
    <source>
        <dbReference type="SAM" id="Coils"/>
    </source>
</evidence>
<dbReference type="GO" id="GO:0010705">
    <property type="term" value="P:meiotic DNA double-strand break processing involved in reciprocal meiotic recombination"/>
    <property type="evidence" value="ECO:0000318"/>
    <property type="project" value="GO_Central"/>
</dbReference>
<organism evidence="3">
    <name type="scientific">Xenopus tropicalis</name>
    <name type="common">Western clawed frog</name>
    <name type="synonym">Silurana tropicalis</name>
    <dbReference type="NCBI Taxonomy" id="8364"/>
    <lineage>
        <taxon>Eukaryota</taxon>
        <taxon>Metazoa</taxon>
        <taxon>Chordata</taxon>
        <taxon>Craniata</taxon>
        <taxon>Vertebrata</taxon>
        <taxon>Euteleostomi</taxon>
        <taxon>Amphibia</taxon>
        <taxon>Batrachia</taxon>
        <taxon>Anura</taxon>
        <taxon>Pipoidea</taxon>
        <taxon>Pipidae</taxon>
        <taxon>Xenopodinae</taxon>
        <taxon>Xenopus</taxon>
        <taxon>Silurana</taxon>
    </lineage>
</organism>
<dbReference type="GO" id="GO:0000801">
    <property type="term" value="C:central element"/>
    <property type="evidence" value="ECO:0000318"/>
    <property type="project" value="GO_Central"/>
</dbReference>
<dbReference type="AGR" id="Xenbase:XB-GENE-1000744"/>
<evidence type="ECO:0000313" key="4">
    <source>
        <dbReference type="Proteomes" id="UP000008143"/>
    </source>
</evidence>
<keyword evidence="1" id="KW-0175">Coiled coil</keyword>
<evidence type="ECO:0000256" key="2">
    <source>
        <dbReference type="SAM" id="MobiDB-lite"/>
    </source>
</evidence>
<gene>
    <name evidence="6" type="primary">six6os1</name>
    <name evidence="3 5" type="synonym">c14orf39</name>
    <name evidence="6" type="synonym">c8h14orf39</name>
</gene>
<feature type="coiled-coil region" evidence="1">
    <location>
        <begin position="109"/>
        <end position="166"/>
    </location>
</feature>
<dbReference type="InterPro" id="IPR031380">
    <property type="entry name" value="SIX6OS1"/>
</dbReference>
<accession>A0A803JS82</accession>
<reference evidence="5" key="3">
    <citation type="submission" date="2025-04" db="UniProtKB">
        <authorList>
            <consortium name="RefSeq"/>
        </authorList>
    </citation>
    <scope>IDENTIFICATION</scope>
    <source>
        <strain evidence="5">Nigerian</strain>
        <tissue evidence="5">Liver and blood</tissue>
    </source>
</reference>
<evidence type="ECO:0000313" key="6">
    <source>
        <dbReference type="Xenbase" id="XB-GENE-1000744"/>
    </source>
</evidence>
<dbReference type="GO" id="GO:0048477">
    <property type="term" value="P:oogenesis"/>
    <property type="evidence" value="ECO:0000318"/>
    <property type="project" value="GO_Central"/>
</dbReference>
<feature type="region of interest" description="Disordered" evidence="2">
    <location>
        <begin position="520"/>
        <end position="565"/>
    </location>
</feature>
<dbReference type="AlphaFoldDB" id="A0A803JS82"/>
<protein>
    <submittedName>
        <fullName evidence="3">Chromosome 14 open reading frame 39</fullName>
    </submittedName>
    <submittedName>
        <fullName evidence="5">Protein SIX6OS1</fullName>
    </submittedName>
</protein>